<evidence type="ECO:0000256" key="3">
    <source>
        <dbReference type="ARBA" id="ARBA00023015"/>
    </source>
</evidence>
<dbReference type="InterPro" id="IPR001867">
    <property type="entry name" value="OmpR/PhoB-type_DNA-bd"/>
</dbReference>
<feature type="domain" description="OmpR/PhoB-type" evidence="8">
    <location>
        <begin position="19"/>
        <end position="121"/>
    </location>
</feature>
<dbReference type="PRINTS" id="PR00364">
    <property type="entry name" value="DISEASERSIST"/>
</dbReference>
<dbReference type="GO" id="GO:0043531">
    <property type="term" value="F:ADP binding"/>
    <property type="evidence" value="ECO:0007669"/>
    <property type="project" value="InterPro"/>
</dbReference>
<dbReference type="Pfam" id="PF13401">
    <property type="entry name" value="AAA_22"/>
    <property type="match status" value="1"/>
</dbReference>
<organism evidence="9 10">
    <name type="scientific">Streptomyces griseoaurantiacus</name>
    <dbReference type="NCBI Taxonomy" id="68213"/>
    <lineage>
        <taxon>Bacteria</taxon>
        <taxon>Bacillati</taxon>
        <taxon>Actinomycetota</taxon>
        <taxon>Actinomycetes</taxon>
        <taxon>Kitasatosporales</taxon>
        <taxon>Streptomycetaceae</taxon>
        <taxon>Streptomyces</taxon>
        <taxon>Streptomyces aurantiacus group</taxon>
    </lineage>
</organism>
<evidence type="ECO:0000313" key="10">
    <source>
        <dbReference type="Proteomes" id="UP000198614"/>
    </source>
</evidence>
<dbReference type="CDD" id="cd15831">
    <property type="entry name" value="BTAD"/>
    <property type="match status" value="1"/>
</dbReference>
<evidence type="ECO:0000256" key="7">
    <source>
        <dbReference type="SAM" id="MobiDB-lite"/>
    </source>
</evidence>
<evidence type="ECO:0000256" key="6">
    <source>
        <dbReference type="PROSITE-ProRule" id="PRU01091"/>
    </source>
</evidence>
<dbReference type="PANTHER" id="PTHR35807">
    <property type="entry name" value="TRANSCRIPTIONAL REGULATOR REDD-RELATED"/>
    <property type="match status" value="1"/>
</dbReference>
<keyword evidence="2" id="KW-0902">Two-component regulatory system</keyword>
<evidence type="ECO:0000256" key="4">
    <source>
        <dbReference type="ARBA" id="ARBA00023125"/>
    </source>
</evidence>
<dbReference type="GO" id="GO:0006355">
    <property type="term" value="P:regulation of DNA-templated transcription"/>
    <property type="evidence" value="ECO:0007669"/>
    <property type="project" value="InterPro"/>
</dbReference>
<gene>
    <name evidence="9" type="ORF">SAMN05216260_12517</name>
</gene>
<dbReference type="InterPro" id="IPR005158">
    <property type="entry name" value="BTAD"/>
</dbReference>
<comment type="similarity">
    <text evidence="1">Belongs to the AfsR/DnrI/RedD regulatory family.</text>
</comment>
<dbReference type="Gene3D" id="1.25.40.10">
    <property type="entry name" value="Tetratricopeptide repeat domain"/>
    <property type="match status" value="1"/>
</dbReference>
<dbReference type="InterPro" id="IPR036388">
    <property type="entry name" value="WH-like_DNA-bd_sf"/>
</dbReference>
<dbReference type="InterPro" id="IPR051677">
    <property type="entry name" value="AfsR-DnrI-RedD_regulator"/>
</dbReference>
<reference evidence="9 10" key="1">
    <citation type="submission" date="2016-10" db="EMBL/GenBank/DDBJ databases">
        <authorList>
            <person name="de Groot N.N."/>
        </authorList>
    </citation>
    <scope>NUCLEOTIDE SEQUENCE [LARGE SCALE GENOMIC DNA]</scope>
    <source>
        <strain evidence="9 10">CGMCC 4.1859</strain>
    </source>
</reference>
<dbReference type="Proteomes" id="UP000198614">
    <property type="component" value="Unassembled WGS sequence"/>
</dbReference>
<dbReference type="GO" id="GO:0003677">
    <property type="term" value="F:DNA binding"/>
    <property type="evidence" value="ECO:0007669"/>
    <property type="project" value="UniProtKB-UniRule"/>
</dbReference>
<keyword evidence="3" id="KW-0805">Transcription regulation</keyword>
<dbReference type="GO" id="GO:0000160">
    <property type="term" value="P:phosphorelay signal transduction system"/>
    <property type="evidence" value="ECO:0007669"/>
    <property type="project" value="UniProtKB-KW"/>
</dbReference>
<proteinExistence type="inferred from homology"/>
<dbReference type="InterPro" id="IPR003593">
    <property type="entry name" value="AAA+_ATPase"/>
</dbReference>
<name>A0A1G7W0Y9_9ACTN</name>
<dbReference type="PROSITE" id="PS51755">
    <property type="entry name" value="OMPR_PHOB"/>
    <property type="match status" value="1"/>
</dbReference>
<dbReference type="SUPFAM" id="SSF46894">
    <property type="entry name" value="C-terminal effector domain of the bipartite response regulators"/>
    <property type="match status" value="1"/>
</dbReference>
<keyword evidence="4 6" id="KW-0238">DNA-binding</keyword>
<feature type="region of interest" description="Disordered" evidence="7">
    <location>
        <begin position="1"/>
        <end position="24"/>
    </location>
</feature>
<dbReference type="SUPFAM" id="SSF52540">
    <property type="entry name" value="P-loop containing nucleoside triphosphate hydrolases"/>
    <property type="match status" value="1"/>
</dbReference>
<dbReference type="SUPFAM" id="SSF48452">
    <property type="entry name" value="TPR-like"/>
    <property type="match status" value="1"/>
</dbReference>
<dbReference type="EMBL" id="FNAX01000025">
    <property type="protein sequence ID" value="SDG65613.1"/>
    <property type="molecule type" value="Genomic_DNA"/>
</dbReference>
<dbReference type="InterPro" id="IPR049945">
    <property type="entry name" value="AAA_22"/>
</dbReference>
<dbReference type="Pfam" id="PF03704">
    <property type="entry name" value="BTAD"/>
    <property type="match status" value="1"/>
</dbReference>
<sequence>METGKSVARTRIDSEHPLPPSTPPGKELRFHLLGPVHVRVDGAVRDIGSPQAQAFLAVLLLQPGRTATLAELVHGIWGDEPPDTAVAAVRTHAWKWRRFLETSGVGRDALLSRGDGYRLTLTGPLTDVEEVEGLSASAAEARTRGHLEEADTLLKVALGRWYGEPLNRVPGDFAARQRARLTELSTVLSEERCDIRLALGRASFAVPDLMVLAAAHPLRQRAHRLLMQALHDTGRQHEALAVFDRIRRGLAEEHGIDPEPELVRMHQRILAGEGLAEAPSRGTTAEAAPWPPRAQPGWPVPHQLPHPVENFVGNEQAFSSVVEALLPPRRTGPAIVAVTGVPGSGKSSLAVRAAHQVQPAFPGGVLHADLTDEGERTAPSAVLRGFLVSLGLPRAALPEGLSDLSALFRSMTDGCRLLIVLDDAHDAAQVRPLLPGSPRCAVLVTGTRLFPGLPATRRVRLGPVSVEESLEILASVMGQERVCEERAAASELARMCEGLPLAVHAVGDWLAIRPELSLETLVRRIHDEPGHLLSHCETVRTCFEKNVRQLDPELARAWTRLSWSPGCLTAASASRALGVPHAHAEVLLERLADASMLERRAHRGYVFSAMLRQFAHLEHPLPVTAPLPPLVA</sequence>
<dbReference type="InterPro" id="IPR016032">
    <property type="entry name" value="Sig_transdc_resp-reg_C-effctor"/>
</dbReference>
<dbReference type="Gene3D" id="3.40.50.300">
    <property type="entry name" value="P-loop containing nucleotide triphosphate hydrolases"/>
    <property type="match status" value="1"/>
</dbReference>
<feature type="DNA-binding region" description="OmpR/PhoB-type" evidence="6">
    <location>
        <begin position="19"/>
        <end position="121"/>
    </location>
</feature>
<dbReference type="SMART" id="SM00382">
    <property type="entry name" value="AAA"/>
    <property type="match status" value="1"/>
</dbReference>
<accession>A0A1G7W0Y9</accession>
<evidence type="ECO:0000256" key="5">
    <source>
        <dbReference type="ARBA" id="ARBA00023163"/>
    </source>
</evidence>
<protein>
    <submittedName>
        <fullName evidence="9">DNA-binding transcriptional activator of the SARP family</fullName>
    </submittedName>
</protein>
<dbReference type="Gene3D" id="1.10.10.10">
    <property type="entry name" value="Winged helix-like DNA-binding domain superfamily/Winged helix DNA-binding domain"/>
    <property type="match status" value="1"/>
</dbReference>
<evidence type="ECO:0000259" key="8">
    <source>
        <dbReference type="PROSITE" id="PS51755"/>
    </source>
</evidence>
<dbReference type="SMART" id="SM01043">
    <property type="entry name" value="BTAD"/>
    <property type="match status" value="1"/>
</dbReference>
<dbReference type="InterPro" id="IPR011990">
    <property type="entry name" value="TPR-like_helical_dom_sf"/>
</dbReference>
<dbReference type="InterPro" id="IPR027417">
    <property type="entry name" value="P-loop_NTPase"/>
</dbReference>
<evidence type="ECO:0000313" key="9">
    <source>
        <dbReference type="EMBL" id="SDG65613.1"/>
    </source>
</evidence>
<evidence type="ECO:0000256" key="2">
    <source>
        <dbReference type="ARBA" id="ARBA00023012"/>
    </source>
</evidence>
<dbReference type="AlphaFoldDB" id="A0A1G7W0Y9"/>
<keyword evidence="5" id="KW-0804">Transcription</keyword>
<dbReference type="PANTHER" id="PTHR35807:SF1">
    <property type="entry name" value="TRANSCRIPTIONAL REGULATOR REDD"/>
    <property type="match status" value="1"/>
</dbReference>
<evidence type="ECO:0000256" key="1">
    <source>
        <dbReference type="ARBA" id="ARBA00005820"/>
    </source>
</evidence>